<evidence type="ECO:0000313" key="1">
    <source>
        <dbReference type="EMBL" id="KAJ2788999.1"/>
    </source>
</evidence>
<protein>
    <submittedName>
        <fullName evidence="1">Uncharacterized protein</fullName>
    </submittedName>
</protein>
<keyword evidence="2" id="KW-1185">Reference proteome</keyword>
<accession>A0ACC1KF71</accession>
<reference evidence="1" key="1">
    <citation type="submission" date="2022-07" db="EMBL/GenBank/DDBJ databases">
        <title>Phylogenomic reconstructions and comparative analyses of Kickxellomycotina fungi.</title>
        <authorList>
            <person name="Reynolds N.K."/>
            <person name="Stajich J.E."/>
            <person name="Barry K."/>
            <person name="Grigoriev I.V."/>
            <person name="Crous P."/>
            <person name="Smith M.E."/>
        </authorList>
    </citation>
    <scope>NUCLEOTIDE SEQUENCE</scope>
    <source>
        <strain evidence="1">BCRC 34191</strain>
    </source>
</reference>
<sequence>MCSSAFLPCLVSLTLRSPIYAGVAHLPRIFAETLEHLHIGFSSTESIWDRFYVADDAQTVHFKQLRSLVLEYSEAIDDERRIARALKKNRLYGDCDPAELNSADGLYAYHSDDSSHRLGTTIQRPSAIHGNLARPVFSQLQQLSILKYPFPISRVLRHFKVDSVPHISIRDIRKGWNSIDAAMVLEMSSLRVHITHPFDSRTEEQYYQVWVNRLFSVSSRLTNLQLQAPTTLPLSFPDVIGLTRLVTLAPLLKSLGVFGSDDYELLAGLPPLSCSLQHLVAYVGLDVDCGISRRLAGDEDDEDPLEIERELVWLMARIPSLETLKTEEWTSRGVRACMGELMACSAVYPYVRHMSSLELSVWRY</sequence>
<organism evidence="1 2">
    <name type="scientific">Coemansia linderi</name>
    <dbReference type="NCBI Taxonomy" id="2663919"/>
    <lineage>
        <taxon>Eukaryota</taxon>
        <taxon>Fungi</taxon>
        <taxon>Fungi incertae sedis</taxon>
        <taxon>Zoopagomycota</taxon>
        <taxon>Kickxellomycotina</taxon>
        <taxon>Kickxellomycetes</taxon>
        <taxon>Kickxellales</taxon>
        <taxon>Kickxellaceae</taxon>
        <taxon>Coemansia</taxon>
    </lineage>
</organism>
<evidence type="ECO:0000313" key="2">
    <source>
        <dbReference type="Proteomes" id="UP001140066"/>
    </source>
</evidence>
<name>A0ACC1KF71_9FUNG</name>
<gene>
    <name evidence="1" type="ORF">GGI18_002648</name>
</gene>
<dbReference type="Proteomes" id="UP001140066">
    <property type="component" value="Unassembled WGS sequence"/>
</dbReference>
<comment type="caution">
    <text evidence="1">The sequence shown here is derived from an EMBL/GenBank/DDBJ whole genome shotgun (WGS) entry which is preliminary data.</text>
</comment>
<proteinExistence type="predicted"/>
<dbReference type="EMBL" id="JANBUK010000699">
    <property type="protein sequence ID" value="KAJ2788999.1"/>
    <property type="molecule type" value="Genomic_DNA"/>
</dbReference>